<evidence type="ECO:0000256" key="1">
    <source>
        <dbReference type="SAM" id="Phobius"/>
    </source>
</evidence>
<dbReference type="EMBL" id="QGNW01000721">
    <property type="protein sequence ID" value="RVW64409.1"/>
    <property type="molecule type" value="Genomic_DNA"/>
</dbReference>
<comment type="caution">
    <text evidence="2">The sequence shown here is derived from an EMBL/GenBank/DDBJ whole genome shotgun (WGS) entry which is preliminary data.</text>
</comment>
<name>A0A438FWT2_VITVI</name>
<evidence type="ECO:0000313" key="3">
    <source>
        <dbReference type="Proteomes" id="UP000288805"/>
    </source>
</evidence>
<proteinExistence type="predicted"/>
<reference evidence="2 3" key="1">
    <citation type="journal article" date="2018" name="PLoS Genet.">
        <title>Population sequencing reveals clonal diversity and ancestral inbreeding in the grapevine cultivar Chardonnay.</title>
        <authorList>
            <person name="Roach M.J."/>
            <person name="Johnson D.L."/>
            <person name="Bohlmann J."/>
            <person name="van Vuuren H.J."/>
            <person name="Jones S.J."/>
            <person name="Pretorius I.S."/>
            <person name="Schmidt S.A."/>
            <person name="Borneman A.R."/>
        </authorList>
    </citation>
    <scope>NUCLEOTIDE SEQUENCE [LARGE SCALE GENOMIC DNA]</scope>
    <source>
        <strain evidence="3">cv. Chardonnay</strain>
        <tissue evidence="2">Leaf</tissue>
    </source>
</reference>
<feature type="transmembrane region" description="Helical" evidence="1">
    <location>
        <begin position="67"/>
        <end position="86"/>
    </location>
</feature>
<sequence>MQHVDKHVEESLHNVPFNMHAFVRAEWVTFNEATVRRCVASGCAASKQHVFGILRVLSLINRGSKPLGLPFGVLLLLFAIPLFFIACNFDYCLIFSNGSTVFSSLDSGLTRPIASACQREGMLLPLVQLVRTKKAVGQERWMVLPCLLSRNLPTPSSLSRSNSTQGSAFLFLTPQTVLPFYQNPPTFIYPKAVRVLMGCNILDMLLHLDLSLLEVLFVYIIKMSGKGIFSLFS</sequence>
<accession>A0A438FWT2</accession>
<dbReference type="Proteomes" id="UP000288805">
    <property type="component" value="Unassembled WGS sequence"/>
</dbReference>
<organism evidence="2 3">
    <name type="scientific">Vitis vinifera</name>
    <name type="common">Grape</name>
    <dbReference type="NCBI Taxonomy" id="29760"/>
    <lineage>
        <taxon>Eukaryota</taxon>
        <taxon>Viridiplantae</taxon>
        <taxon>Streptophyta</taxon>
        <taxon>Embryophyta</taxon>
        <taxon>Tracheophyta</taxon>
        <taxon>Spermatophyta</taxon>
        <taxon>Magnoliopsida</taxon>
        <taxon>eudicotyledons</taxon>
        <taxon>Gunneridae</taxon>
        <taxon>Pentapetalae</taxon>
        <taxon>rosids</taxon>
        <taxon>Vitales</taxon>
        <taxon>Vitaceae</taxon>
        <taxon>Viteae</taxon>
        <taxon>Vitis</taxon>
    </lineage>
</organism>
<dbReference type="AlphaFoldDB" id="A0A438FWT2"/>
<gene>
    <name evidence="2" type="ORF">CK203_062543</name>
</gene>
<evidence type="ECO:0000313" key="2">
    <source>
        <dbReference type="EMBL" id="RVW64409.1"/>
    </source>
</evidence>
<protein>
    <submittedName>
        <fullName evidence="2">Uncharacterized protein</fullName>
    </submittedName>
</protein>
<keyword evidence="1" id="KW-1133">Transmembrane helix</keyword>
<keyword evidence="1" id="KW-0472">Membrane</keyword>
<keyword evidence="1" id="KW-0812">Transmembrane</keyword>